<proteinExistence type="inferred from homology"/>
<dbReference type="PANTHER" id="PTHR13479:SF40">
    <property type="entry name" value="SMALL RIBOSOMAL SUBUNIT PROTEIN BS18M"/>
    <property type="match status" value="1"/>
</dbReference>
<dbReference type="NCBIfam" id="TIGR00165">
    <property type="entry name" value="S18"/>
    <property type="match status" value="1"/>
</dbReference>
<organism evidence="6 7">
    <name type="scientific">Mycoplasmopsis equigenitalium</name>
    <dbReference type="NCBI Taxonomy" id="114883"/>
    <lineage>
        <taxon>Bacteria</taxon>
        <taxon>Bacillati</taxon>
        <taxon>Mycoplasmatota</taxon>
        <taxon>Mycoplasmoidales</taxon>
        <taxon>Metamycoplasmataceae</taxon>
        <taxon>Mycoplasmopsis</taxon>
    </lineage>
</organism>
<dbReference type="Gene3D" id="4.10.640.10">
    <property type="entry name" value="Ribosomal protein S18"/>
    <property type="match status" value="1"/>
</dbReference>
<reference evidence="6" key="1">
    <citation type="submission" date="2022-07" db="EMBL/GenBank/DDBJ databases">
        <title>Complete genome of Mycoplasma equigenitalium type strain T37.</title>
        <authorList>
            <person name="Spergser J."/>
        </authorList>
    </citation>
    <scope>NUCLEOTIDE SEQUENCE</scope>
    <source>
        <strain evidence="6">T37</strain>
    </source>
</reference>
<evidence type="ECO:0000313" key="7">
    <source>
        <dbReference type="Proteomes" id="UP001059576"/>
    </source>
</evidence>
<keyword evidence="4" id="KW-0699">rRNA-binding</keyword>
<keyword evidence="4" id="KW-0694">RNA-binding</keyword>
<dbReference type="GO" id="GO:0005840">
    <property type="term" value="C:ribosome"/>
    <property type="evidence" value="ECO:0007669"/>
    <property type="project" value="UniProtKB-KW"/>
</dbReference>
<name>A0ABY5J0U6_9BACT</name>
<dbReference type="PRINTS" id="PR00974">
    <property type="entry name" value="RIBOSOMALS18"/>
</dbReference>
<dbReference type="InterPro" id="IPR001648">
    <property type="entry name" value="Ribosomal_bS18"/>
</dbReference>
<accession>A0ABY5J0U6</accession>
<dbReference type="RefSeq" id="WP_129722980.1">
    <property type="nucleotide sequence ID" value="NZ_CP101808.1"/>
</dbReference>
<keyword evidence="7" id="KW-1185">Reference proteome</keyword>
<dbReference type="HAMAP" id="MF_00270">
    <property type="entry name" value="Ribosomal_bS18"/>
    <property type="match status" value="1"/>
</dbReference>
<evidence type="ECO:0000256" key="1">
    <source>
        <dbReference type="ARBA" id="ARBA00005589"/>
    </source>
</evidence>
<evidence type="ECO:0000256" key="2">
    <source>
        <dbReference type="ARBA" id="ARBA00022980"/>
    </source>
</evidence>
<comment type="similarity">
    <text evidence="1 4 5">Belongs to the bacterial ribosomal protein bS18 family.</text>
</comment>
<dbReference type="Proteomes" id="UP001059576">
    <property type="component" value="Chromosome"/>
</dbReference>
<evidence type="ECO:0000313" key="6">
    <source>
        <dbReference type="EMBL" id="UUD36844.1"/>
    </source>
</evidence>
<dbReference type="SUPFAM" id="SSF46911">
    <property type="entry name" value="Ribosomal protein S18"/>
    <property type="match status" value="1"/>
</dbReference>
<evidence type="ECO:0000256" key="4">
    <source>
        <dbReference type="HAMAP-Rule" id="MF_00270"/>
    </source>
</evidence>
<comment type="function">
    <text evidence="4">Binds as a heterodimer with protein bS6 to the central domain of the 16S rRNA, where it helps stabilize the platform of the 30S subunit.</text>
</comment>
<dbReference type="EMBL" id="CP101808">
    <property type="protein sequence ID" value="UUD36844.1"/>
    <property type="molecule type" value="Genomic_DNA"/>
</dbReference>
<gene>
    <name evidence="4 6" type="primary">rpsR</name>
    <name evidence="6" type="ORF">NPA09_03015</name>
</gene>
<dbReference type="PANTHER" id="PTHR13479">
    <property type="entry name" value="30S RIBOSOMAL PROTEIN S18"/>
    <property type="match status" value="1"/>
</dbReference>
<keyword evidence="3 4" id="KW-0687">Ribonucleoprotein</keyword>
<dbReference type="Pfam" id="PF01084">
    <property type="entry name" value="Ribosomal_S18"/>
    <property type="match status" value="1"/>
</dbReference>
<dbReference type="InterPro" id="IPR036870">
    <property type="entry name" value="Ribosomal_bS18_sf"/>
</dbReference>
<keyword evidence="2 4" id="KW-0689">Ribosomal protein</keyword>
<evidence type="ECO:0000256" key="5">
    <source>
        <dbReference type="RuleBase" id="RU003910"/>
    </source>
</evidence>
<comment type="subunit">
    <text evidence="4">Part of the 30S ribosomal subunit. Forms a tight heterodimer with protein bS6.</text>
</comment>
<evidence type="ECO:0000256" key="3">
    <source>
        <dbReference type="ARBA" id="ARBA00023274"/>
    </source>
</evidence>
<sequence>MAFQKRTSAKNAPRNRFSPLKVSQTYIDYKDVDLLKKLVNSHGKILPAKLTGVPTKKQRLVATAIKRARFMALLPFTEERIKR</sequence>
<protein>
    <recommendedName>
        <fullName evidence="4">Small ribosomal subunit protein bS18</fullName>
    </recommendedName>
</protein>